<dbReference type="SMART" id="SM00471">
    <property type="entry name" value="HDc"/>
    <property type="match status" value="1"/>
</dbReference>
<sequence length="406" mass="47548">MKSRNKLKIVNDPVYGFIHIPNEFILDLIEHPYFQRLCRISQMGLSYLVYPGARHTRFHHALGCMYLMQQAIQTLRYKQVEITPEEEEGLYIAILLHDIGHGPFSHAMEHSIVEGISHEEISLAFMEELNRQFEGKLSIAIEIFQKKYHKEFMNQLISSQLDMDRLDYLKRDSFYSGVSEGNINSQRIIAMLTVKDDTLIVEEKGIYSIEEFLVARRLMYWQVYLHKTSIGAEFVLIRILARVKELTQQGKKLPMTTALRFFVENHITKETFDRHALHLFAQLDDYDIISGLKEWQYGDDWVLAKLSQMILNRDLLRVKLYKSPVEKEKVQELLQETAQQLNISEDLAHYFVFTGEISNTAYRKDEQNILIYTKNNKIVDVTKASDQMNLDALSTKVTKYYLCSLK</sequence>
<gene>
    <name evidence="2" type="ORF">CGC50_03720</name>
</gene>
<organism evidence="2 3">
    <name type="scientific">Capnocytophaga gingivalis</name>
    <dbReference type="NCBI Taxonomy" id="1017"/>
    <lineage>
        <taxon>Bacteria</taxon>
        <taxon>Pseudomonadati</taxon>
        <taxon>Bacteroidota</taxon>
        <taxon>Flavobacteriia</taxon>
        <taxon>Flavobacteriales</taxon>
        <taxon>Flavobacteriaceae</taxon>
        <taxon>Capnocytophaga</taxon>
    </lineage>
</organism>
<dbReference type="PANTHER" id="PTHR11373">
    <property type="entry name" value="DEOXYNUCLEOSIDE TRIPHOSPHATE TRIPHOSPHOHYDROLASE"/>
    <property type="match status" value="1"/>
</dbReference>
<keyword evidence="2" id="KW-0378">Hydrolase</keyword>
<dbReference type="RefSeq" id="WP_095909736.1">
    <property type="nucleotide sequence ID" value="NZ_CALAHR010000027.1"/>
</dbReference>
<dbReference type="PANTHER" id="PTHR11373:SF4">
    <property type="entry name" value="DEOXYNUCLEOSIDE TRIPHOSPHATE TRIPHOSPHOHYDROLASE SAMHD1"/>
    <property type="match status" value="1"/>
</dbReference>
<dbReference type="GeneID" id="84807669"/>
<protein>
    <submittedName>
        <fullName evidence="2">Phosphohydrolase</fullName>
    </submittedName>
</protein>
<dbReference type="Pfam" id="PF01966">
    <property type="entry name" value="HD"/>
    <property type="match status" value="1"/>
</dbReference>
<dbReference type="AlphaFoldDB" id="A0A250FQP8"/>
<dbReference type="InterPro" id="IPR006674">
    <property type="entry name" value="HD_domain"/>
</dbReference>
<dbReference type="SUPFAM" id="SSF109604">
    <property type="entry name" value="HD-domain/PDEase-like"/>
    <property type="match status" value="1"/>
</dbReference>
<dbReference type="KEGG" id="cgh:CGC50_03720"/>
<dbReference type="InterPro" id="IPR003607">
    <property type="entry name" value="HD/PDEase_dom"/>
</dbReference>
<dbReference type="GO" id="GO:0006203">
    <property type="term" value="P:dGTP catabolic process"/>
    <property type="evidence" value="ECO:0007669"/>
    <property type="project" value="TreeGrafter"/>
</dbReference>
<dbReference type="InterPro" id="IPR050135">
    <property type="entry name" value="dGTPase-like"/>
</dbReference>
<evidence type="ECO:0000313" key="2">
    <source>
        <dbReference type="EMBL" id="ATA86346.1"/>
    </source>
</evidence>
<dbReference type="EMBL" id="CP022386">
    <property type="protein sequence ID" value="ATA86346.1"/>
    <property type="molecule type" value="Genomic_DNA"/>
</dbReference>
<accession>A0A250FQP8</accession>
<reference evidence="3" key="1">
    <citation type="submission" date="2017-06" db="EMBL/GenBank/DDBJ databases">
        <title>Capnocytophaga spp. assemblies.</title>
        <authorList>
            <person name="Gulvik C.A."/>
        </authorList>
    </citation>
    <scope>NUCLEOTIDE SEQUENCE [LARGE SCALE GENOMIC DNA]</scope>
    <source>
        <strain evidence="3">H1496</strain>
    </source>
</reference>
<dbReference type="OrthoDB" id="9803619at2"/>
<dbReference type="Proteomes" id="UP000217250">
    <property type="component" value="Chromosome"/>
</dbReference>
<proteinExistence type="predicted"/>
<name>A0A250FQP8_9FLAO</name>
<dbReference type="CDD" id="cd00077">
    <property type="entry name" value="HDc"/>
    <property type="match status" value="1"/>
</dbReference>
<evidence type="ECO:0000259" key="1">
    <source>
        <dbReference type="PROSITE" id="PS51831"/>
    </source>
</evidence>
<dbReference type="Pfam" id="PF19276">
    <property type="entry name" value="HD_assoc_2"/>
    <property type="match status" value="1"/>
</dbReference>
<dbReference type="Gene3D" id="1.10.3210.10">
    <property type="entry name" value="Hypothetical protein af1432"/>
    <property type="match status" value="1"/>
</dbReference>
<dbReference type="PROSITE" id="PS51831">
    <property type="entry name" value="HD"/>
    <property type="match status" value="1"/>
</dbReference>
<feature type="domain" description="HD" evidence="1">
    <location>
        <begin position="57"/>
        <end position="169"/>
    </location>
</feature>
<evidence type="ECO:0000313" key="3">
    <source>
        <dbReference type="Proteomes" id="UP000217250"/>
    </source>
</evidence>
<dbReference type="GO" id="GO:0008832">
    <property type="term" value="F:dGTPase activity"/>
    <property type="evidence" value="ECO:0007669"/>
    <property type="project" value="TreeGrafter"/>
</dbReference>
<dbReference type="InterPro" id="IPR045509">
    <property type="entry name" value="HD_assoc_2"/>
</dbReference>